<evidence type="ECO:0000256" key="10">
    <source>
        <dbReference type="ARBA" id="ARBA00023136"/>
    </source>
</evidence>
<keyword evidence="4" id="KW-0813">Transport</keyword>
<reference evidence="14" key="1">
    <citation type="submission" date="2018-05" db="EMBL/GenBank/DDBJ databases">
        <authorList>
            <person name="Lanie J.A."/>
            <person name="Ng W.-L."/>
            <person name="Kazmierczak K.M."/>
            <person name="Andrzejewski T.M."/>
            <person name="Davidsen T.M."/>
            <person name="Wayne K.J."/>
            <person name="Tettelin H."/>
            <person name="Glass J.I."/>
            <person name="Rusch D."/>
            <person name="Podicherti R."/>
            <person name="Tsui H.-C.T."/>
            <person name="Winkler M.E."/>
        </authorList>
    </citation>
    <scope>NUCLEOTIDE SEQUENCE</scope>
</reference>
<evidence type="ECO:0000256" key="13">
    <source>
        <dbReference type="SAM" id="Phobius"/>
    </source>
</evidence>
<accession>A0A382B748</accession>
<comment type="similarity">
    <text evidence="3">Belongs to the ATPase B chain family.</text>
</comment>
<evidence type="ECO:0000256" key="6">
    <source>
        <dbReference type="ARBA" id="ARBA00022692"/>
    </source>
</evidence>
<comment type="subcellular location">
    <subcellularLocation>
        <location evidence="2">Endomembrane system</location>
    </subcellularLocation>
    <subcellularLocation>
        <location evidence="1">Membrane</location>
        <topology evidence="1">Single-pass membrane protein</topology>
    </subcellularLocation>
</comment>
<feature type="transmembrane region" description="Helical" evidence="13">
    <location>
        <begin position="37"/>
        <end position="57"/>
    </location>
</feature>
<organism evidence="14">
    <name type="scientific">marine metagenome</name>
    <dbReference type="NCBI Taxonomy" id="408172"/>
    <lineage>
        <taxon>unclassified sequences</taxon>
        <taxon>metagenomes</taxon>
        <taxon>ecological metagenomes</taxon>
    </lineage>
</organism>
<dbReference type="InterPro" id="IPR002146">
    <property type="entry name" value="ATP_synth_b/b'su_bac/chlpt"/>
</dbReference>
<dbReference type="GO" id="GO:0046961">
    <property type="term" value="F:proton-transporting ATPase activity, rotational mechanism"/>
    <property type="evidence" value="ECO:0007669"/>
    <property type="project" value="TreeGrafter"/>
</dbReference>
<protein>
    <recommendedName>
        <fullName evidence="15">ATP synthase F0 subunit B</fullName>
    </recommendedName>
</protein>
<dbReference type="GO" id="GO:0012505">
    <property type="term" value="C:endomembrane system"/>
    <property type="evidence" value="ECO:0007669"/>
    <property type="project" value="UniProtKB-SubCell"/>
</dbReference>
<keyword evidence="10 13" id="KW-0472">Membrane</keyword>
<evidence type="ECO:0000256" key="9">
    <source>
        <dbReference type="ARBA" id="ARBA00023065"/>
    </source>
</evidence>
<comment type="function">
    <text evidence="11">F(1)F(0) ATP synthase produces ATP from ADP in the presence of a proton or sodium gradient. F-type ATPases consist of two structural domains, F(1) containing the extramembraneous catalytic core and F(0) containing the membrane proton channel, linked together by a central stalk and a peripheral stalk. During catalysis, ATP synthesis in the catalytic domain of F(1) is coupled via a rotary mechanism of the central stalk subunits to proton translocation.</text>
</comment>
<dbReference type="Pfam" id="PF00430">
    <property type="entry name" value="ATP-synt_B"/>
    <property type="match status" value="1"/>
</dbReference>
<keyword evidence="8 13" id="KW-1133">Transmembrane helix</keyword>
<evidence type="ECO:0000256" key="8">
    <source>
        <dbReference type="ARBA" id="ARBA00022989"/>
    </source>
</evidence>
<evidence type="ECO:0000256" key="4">
    <source>
        <dbReference type="ARBA" id="ARBA00022448"/>
    </source>
</evidence>
<evidence type="ECO:0000256" key="5">
    <source>
        <dbReference type="ARBA" id="ARBA00022547"/>
    </source>
</evidence>
<evidence type="ECO:0000256" key="11">
    <source>
        <dbReference type="ARBA" id="ARBA00025198"/>
    </source>
</evidence>
<dbReference type="GO" id="GO:0015986">
    <property type="term" value="P:proton motive force-driven ATP synthesis"/>
    <property type="evidence" value="ECO:0007669"/>
    <property type="project" value="InterPro"/>
</dbReference>
<evidence type="ECO:0000256" key="12">
    <source>
        <dbReference type="SAM" id="Coils"/>
    </source>
</evidence>
<dbReference type="CDD" id="cd06503">
    <property type="entry name" value="ATP-synt_Fo_b"/>
    <property type="match status" value="1"/>
</dbReference>
<sequence length="192" mass="22081">MKNLRFALCIVLLLNTSQAFGAEGGMPQLNPEFWASQIFWLILIFSSLYIIMWKIFLPKITDSIENRKSRIINDLNETQKLKENAEKKLREYNKIIEDTKKEAKEIIEDNKKKLENDIKSKKQKFNEEIEKELTSAEKEINSLKKSSISSINKIAAEVSSEVIKQLVGTSVNMSNVSAIIEDISKKEVEKNL</sequence>
<gene>
    <name evidence="14" type="ORF">METZ01_LOCUS161956</name>
</gene>
<keyword evidence="6 13" id="KW-0812">Transmembrane</keyword>
<keyword evidence="12" id="KW-0175">Coiled coil</keyword>
<keyword evidence="7" id="KW-0375">Hydrogen ion transport</keyword>
<keyword evidence="5" id="KW-0138">CF(0)</keyword>
<evidence type="ECO:0000256" key="1">
    <source>
        <dbReference type="ARBA" id="ARBA00004167"/>
    </source>
</evidence>
<dbReference type="GO" id="GO:0045259">
    <property type="term" value="C:proton-transporting ATP synthase complex"/>
    <property type="evidence" value="ECO:0007669"/>
    <property type="project" value="UniProtKB-KW"/>
</dbReference>
<keyword evidence="9" id="KW-0406">Ion transport</keyword>
<evidence type="ECO:0000256" key="7">
    <source>
        <dbReference type="ARBA" id="ARBA00022781"/>
    </source>
</evidence>
<dbReference type="HAMAP" id="MF_01398">
    <property type="entry name" value="ATP_synth_b_bprime"/>
    <property type="match status" value="1"/>
</dbReference>
<dbReference type="PANTHER" id="PTHR33445">
    <property type="entry name" value="ATP SYNTHASE SUBUNIT B', CHLOROPLASTIC"/>
    <property type="match status" value="1"/>
</dbReference>
<evidence type="ECO:0000256" key="3">
    <source>
        <dbReference type="ARBA" id="ARBA00005513"/>
    </source>
</evidence>
<feature type="coiled-coil region" evidence="12">
    <location>
        <begin position="68"/>
        <end position="146"/>
    </location>
</feature>
<dbReference type="EMBL" id="UINC01028317">
    <property type="protein sequence ID" value="SVB09102.1"/>
    <property type="molecule type" value="Genomic_DNA"/>
</dbReference>
<dbReference type="AlphaFoldDB" id="A0A382B748"/>
<dbReference type="PANTHER" id="PTHR33445:SF1">
    <property type="entry name" value="ATP SYNTHASE SUBUNIT B"/>
    <property type="match status" value="1"/>
</dbReference>
<dbReference type="InterPro" id="IPR050059">
    <property type="entry name" value="ATP_synthase_B_chain"/>
</dbReference>
<name>A0A382B748_9ZZZZ</name>
<evidence type="ECO:0000256" key="2">
    <source>
        <dbReference type="ARBA" id="ARBA00004308"/>
    </source>
</evidence>
<evidence type="ECO:0000313" key="14">
    <source>
        <dbReference type="EMBL" id="SVB09102.1"/>
    </source>
</evidence>
<evidence type="ECO:0008006" key="15">
    <source>
        <dbReference type="Google" id="ProtNLM"/>
    </source>
</evidence>
<proteinExistence type="inferred from homology"/>